<evidence type="ECO:0000313" key="5">
    <source>
        <dbReference type="EMBL" id="MCC3298490.1"/>
    </source>
</evidence>
<dbReference type="InterPro" id="IPR051531">
    <property type="entry name" value="N-acetyltransferase"/>
</dbReference>
<comment type="caution">
    <text evidence="5">The sequence shown here is derived from an EMBL/GenBank/DDBJ whole genome shotgun (WGS) entry which is preliminary data.</text>
</comment>
<accession>A0A9X1MFU7</accession>
<dbReference type="RefSeq" id="WP_227896364.1">
    <property type="nucleotide sequence ID" value="NZ_CP099466.1"/>
</dbReference>
<feature type="domain" description="N-acetyltransferase" evidence="4">
    <location>
        <begin position="18"/>
        <end position="180"/>
    </location>
</feature>
<dbReference type="Gene3D" id="3.40.630.30">
    <property type="match status" value="1"/>
</dbReference>
<dbReference type="GO" id="GO:0016747">
    <property type="term" value="F:acyltransferase activity, transferring groups other than amino-acyl groups"/>
    <property type="evidence" value="ECO:0007669"/>
    <property type="project" value="InterPro"/>
</dbReference>
<proteinExistence type="inferred from homology"/>
<organism evidence="5 6">
    <name type="scientific">Arthrobacter caoxuetaonis</name>
    <dbReference type="NCBI Taxonomy" id="2886935"/>
    <lineage>
        <taxon>Bacteria</taxon>
        <taxon>Bacillati</taxon>
        <taxon>Actinomycetota</taxon>
        <taxon>Actinomycetes</taxon>
        <taxon>Micrococcales</taxon>
        <taxon>Micrococcaceae</taxon>
        <taxon>Arthrobacter</taxon>
    </lineage>
</organism>
<keyword evidence="2" id="KW-0012">Acyltransferase</keyword>
<dbReference type="AlphaFoldDB" id="A0A9X1MFU7"/>
<name>A0A9X1MFU7_9MICC</name>
<gene>
    <name evidence="5" type="ORF">LJ757_11835</name>
</gene>
<dbReference type="SUPFAM" id="SSF55729">
    <property type="entry name" value="Acyl-CoA N-acyltransferases (Nat)"/>
    <property type="match status" value="1"/>
</dbReference>
<dbReference type="EMBL" id="JAJFZV010000012">
    <property type="protein sequence ID" value="MCC3298490.1"/>
    <property type="molecule type" value="Genomic_DNA"/>
</dbReference>
<keyword evidence="1" id="KW-0808">Transferase</keyword>
<dbReference type="Pfam" id="PF13302">
    <property type="entry name" value="Acetyltransf_3"/>
    <property type="match status" value="1"/>
</dbReference>
<evidence type="ECO:0000259" key="4">
    <source>
        <dbReference type="PROSITE" id="PS51186"/>
    </source>
</evidence>
<dbReference type="InterPro" id="IPR000182">
    <property type="entry name" value="GNAT_dom"/>
</dbReference>
<dbReference type="PANTHER" id="PTHR43792">
    <property type="entry name" value="GNAT FAMILY, PUTATIVE (AFU_ORTHOLOGUE AFUA_3G00765)-RELATED-RELATED"/>
    <property type="match status" value="1"/>
</dbReference>
<evidence type="ECO:0000256" key="1">
    <source>
        <dbReference type="ARBA" id="ARBA00022679"/>
    </source>
</evidence>
<dbReference type="Proteomes" id="UP001139158">
    <property type="component" value="Unassembled WGS sequence"/>
</dbReference>
<dbReference type="PROSITE" id="PS51186">
    <property type="entry name" value="GNAT"/>
    <property type="match status" value="1"/>
</dbReference>
<dbReference type="InterPro" id="IPR016181">
    <property type="entry name" value="Acyl_CoA_acyltransferase"/>
</dbReference>
<protein>
    <submittedName>
        <fullName evidence="5">GNAT family N-acetyltransferase</fullName>
    </submittedName>
</protein>
<keyword evidence="6" id="KW-1185">Reference proteome</keyword>
<comment type="similarity">
    <text evidence="3">Belongs to the acetyltransferase family. RimJ subfamily.</text>
</comment>
<evidence type="ECO:0000256" key="2">
    <source>
        <dbReference type="ARBA" id="ARBA00023315"/>
    </source>
</evidence>
<sequence length="192" mass="20742">MPDPLPPWPPTTPAFGRVLLRQVTGADAGMARALASDPYVTATGTLPLHASEQEALAWVKRQRGRHREGRGFSFTIEEQASGLPVGHCGLWLQHLTDGYASAGYAVAPEFRGRGFAAEALAALTAFGWSLAGLERIELFIEPWNTASVRTAERAGYAPAGVRRNYPLTGGERRDMRVYAALRPMGPAADKAR</sequence>
<evidence type="ECO:0000313" key="6">
    <source>
        <dbReference type="Proteomes" id="UP001139158"/>
    </source>
</evidence>
<reference evidence="5" key="1">
    <citation type="submission" date="2021-10" db="EMBL/GenBank/DDBJ databases">
        <title>Novel species in genus Arthrobacter.</title>
        <authorList>
            <person name="Liu Y."/>
        </authorList>
    </citation>
    <scope>NUCLEOTIDE SEQUENCE</scope>
    <source>
        <strain evidence="5">Zg-Y453</strain>
    </source>
</reference>
<dbReference type="PANTHER" id="PTHR43792:SF8">
    <property type="entry name" value="[RIBOSOMAL PROTEIN US5]-ALANINE N-ACETYLTRANSFERASE"/>
    <property type="match status" value="1"/>
</dbReference>
<evidence type="ECO:0000256" key="3">
    <source>
        <dbReference type="ARBA" id="ARBA00038502"/>
    </source>
</evidence>